<keyword evidence="6" id="KW-0175">Coiled coil</keyword>
<keyword evidence="1" id="KW-0677">Repeat</keyword>
<organism evidence="9 10">
    <name type="scientific">Caerostris darwini</name>
    <dbReference type="NCBI Taxonomy" id="1538125"/>
    <lineage>
        <taxon>Eukaryota</taxon>
        <taxon>Metazoa</taxon>
        <taxon>Ecdysozoa</taxon>
        <taxon>Arthropoda</taxon>
        <taxon>Chelicerata</taxon>
        <taxon>Arachnida</taxon>
        <taxon>Araneae</taxon>
        <taxon>Araneomorphae</taxon>
        <taxon>Entelegynae</taxon>
        <taxon>Araneoidea</taxon>
        <taxon>Araneidae</taxon>
        <taxon>Caerostris</taxon>
    </lineage>
</organism>
<feature type="compositionally biased region" description="Basic and acidic residues" evidence="7">
    <location>
        <begin position="259"/>
        <end position="270"/>
    </location>
</feature>
<feature type="region of interest" description="Disordered" evidence="7">
    <location>
        <begin position="55"/>
        <end position="80"/>
    </location>
</feature>
<evidence type="ECO:0000313" key="9">
    <source>
        <dbReference type="EMBL" id="GIY69956.1"/>
    </source>
</evidence>
<reference evidence="9 10" key="1">
    <citation type="submission" date="2021-06" db="EMBL/GenBank/DDBJ databases">
        <title>Caerostris darwini draft genome.</title>
        <authorList>
            <person name="Kono N."/>
            <person name="Arakawa K."/>
        </authorList>
    </citation>
    <scope>NUCLEOTIDE SEQUENCE [LARGE SCALE GENOMIC DNA]</scope>
</reference>
<dbReference type="Pfam" id="PF13414">
    <property type="entry name" value="TPR_11"/>
    <property type="match status" value="1"/>
</dbReference>
<evidence type="ECO:0000256" key="6">
    <source>
        <dbReference type="SAM" id="Coils"/>
    </source>
</evidence>
<feature type="compositionally biased region" description="Basic and acidic residues" evidence="7">
    <location>
        <begin position="71"/>
        <end position="80"/>
    </location>
</feature>
<evidence type="ECO:0000256" key="2">
    <source>
        <dbReference type="ARBA" id="ARBA00022803"/>
    </source>
</evidence>
<dbReference type="EMBL" id="BPLQ01013128">
    <property type="protein sequence ID" value="GIY69956.1"/>
    <property type="molecule type" value="Genomic_DNA"/>
</dbReference>
<evidence type="ECO:0000256" key="7">
    <source>
        <dbReference type="SAM" id="MobiDB-lite"/>
    </source>
</evidence>
<feature type="region of interest" description="Disordered" evidence="7">
    <location>
        <begin position="249"/>
        <end position="270"/>
    </location>
</feature>
<dbReference type="Proteomes" id="UP001054837">
    <property type="component" value="Unassembled WGS sequence"/>
</dbReference>
<dbReference type="InterPro" id="IPR019734">
    <property type="entry name" value="TPR_rpt"/>
</dbReference>
<keyword evidence="2 5" id="KW-0802">TPR repeat</keyword>
<sequence>MSYEEGISIQNQIRNNSEDVQKFLKDLSEWEKDMKKKEHELKLLQVSDVQVIPPIRNSLSRSKKRNRQKKNTKEPNTVKERISSYNYKAWEEFDVDSELKKMDEDKEEASSSESSDSEEKQLIQRNKQLALVKKDMGNEFFKKGNYDAAINAYTIGIEMDPENPLLTANRAMAFLKKEQFRAAENDCSSCLSMDSTYVKAYLRRGTARKALKKFDDAYSDFSKALELEPDNKQAQLELEKLGKENNFLKIDGLTSQDNPKSKEKPSKKTDNTILQKSNFLECGNSDTDESPIEKLCRLHPDAVVIPAEVCNDENFKRDEFVEIPLPISKTEESKRPIRENKPVLQKSEETLAKSNTEKLVKSSDSTNICNNEVHNDSLEKVITALEQKLPSVPSTSYQFLTDWEKISKYPELKYQYLRQFPPEKFPVLFKEYMEPEIFPEILNTLSCFFIDNGDDVVPYMEHLASVGRFTTMVMFMSDIEVKNLKTLLNHAEMSGYSSSEIEALSKLYQV</sequence>
<evidence type="ECO:0000259" key="8">
    <source>
        <dbReference type="Pfam" id="PF13877"/>
    </source>
</evidence>
<dbReference type="Pfam" id="PF00515">
    <property type="entry name" value="TPR_1"/>
    <property type="match status" value="1"/>
</dbReference>
<dbReference type="SUPFAM" id="SSF48452">
    <property type="entry name" value="TPR-like"/>
    <property type="match status" value="1"/>
</dbReference>
<feature type="repeat" description="TPR" evidence="5">
    <location>
        <begin position="198"/>
        <end position="231"/>
    </location>
</feature>
<dbReference type="AlphaFoldDB" id="A0AAV4VII6"/>
<dbReference type="Pfam" id="PF13877">
    <property type="entry name" value="RPAP3_C"/>
    <property type="match status" value="1"/>
</dbReference>
<protein>
    <recommendedName>
        <fullName evidence="4">RNA polymerase II-associated protein 3</fullName>
    </recommendedName>
</protein>
<gene>
    <name evidence="9" type="primary">RPAP3</name>
    <name evidence="9" type="ORF">CDAR_60662</name>
</gene>
<dbReference type="InterPro" id="IPR025986">
    <property type="entry name" value="RPAP3-like_C"/>
</dbReference>
<dbReference type="InterPro" id="IPR011990">
    <property type="entry name" value="TPR-like_helical_dom_sf"/>
</dbReference>
<accession>A0AAV4VII6</accession>
<evidence type="ECO:0000313" key="10">
    <source>
        <dbReference type="Proteomes" id="UP001054837"/>
    </source>
</evidence>
<dbReference type="PANTHER" id="PTHR46423:SF1">
    <property type="entry name" value="RNA POLYMERASE II-ASSOCIATED PROTEIN 3"/>
    <property type="match status" value="1"/>
</dbReference>
<dbReference type="Gene3D" id="1.25.40.10">
    <property type="entry name" value="Tetratricopeptide repeat domain"/>
    <property type="match status" value="1"/>
</dbReference>
<feature type="coiled-coil region" evidence="6">
    <location>
        <begin position="20"/>
        <end position="47"/>
    </location>
</feature>
<dbReference type="SMART" id="SM00028">
    <property type="entry name" value="TPR"/>
    <property type="match status" value="3"/>
</dbReference>
<evidence type="ECO:0000256" key="5">
    <source>
        <dbReference type="PROSITE-ProRule" id="PRU00339"/>
    </source>
</evidence>
<evidence type="ECO:0000256" key="1">
    <source>
        <dbReference type="ARBA" id="ARBA00022737"/>
    </source>
</evidence>
<proteinExistence type="inferred from homology"/>
<dbReference type="GO" id="GO:0101031">
    <property type="term" value="C:protein folding chaperone complex"/>
    <property type="evidence" value="ECO:0007669"/>
    <property type="project" value="TreeGrafter"/>
</dbReference>
<evidence type="ECO:0000256" key="4">
    <source>
        <dbReference type="ARBA" id="ARBA00040133"/>
    </source>
</evidence>
<comment type="caution">
    <text evidence="9">The sequence shown here is derived from an EMBL/GenBank/DDBJ whole genome shotgun (WGS) entry which is preliminary data.</text>
</comment>
<keyword evidence="10" id="KW-1185">Reference proteome</keyword>
<dbReference type="PANTHER" id="PTHR46423">
    <property type="entry name" value="RNA POLYMERASE II-ASSOCIATED PROTEIN 3"/>
    <property type="match status" value="1"/>
</dbReference>
<dbReference type="PROSITE" id="PS50293">
    <property type="entry name" value="TPR_REGION"/>
    <property type="match status" value="1"/>
</dbReference>
<comment type="similarity">
    <text evidence="3">Belongs to the RPAP3 family.</text>
</comment>
<dbReference type="PROSITE" id="PS50005">
    <property type="entry name" value="TPR"/>
    <property type="match status" value="2"/>
</dbReference>
<feature type="repeat" description="TPR" evidence="5">
    <location>
        <begin position="130"/>
        <end position="163"/>
    </location>
</feature>
<feature type="domain" description="RNA-polymerase II-associated protein 3-like C-terminal" evidence="8">
    <location>
        <begin position="393"/>
        <end position="478"/>
    </location>
</feature>
<feature type="compositionally biased region" description="Basic residues" evidence="7">
    <location>
        <begin position="61"/>
        <end position="70"/>
    </location>
</feature>
<dbReference type="InterPro" id="IPR051966">
    <property type="entry name" value="RPAP3"/>
</dbReference>
<feature type="region of interest" description="Disordered" evidence="7">
    <location>
        <begin position="101"/>
        <end position="122"/>
    </location>
</feature>
<name>A0AAV4VII6_9ARAC</name>
<evidence type="ECO:0000256" key="3">
    <source>
        <dbReference type="ARBA" id="ARBA00038275"/>
    </source>
</evidence>